<organism evidence="7 8">
    <name type="scientific">Pycnococcus provasolii</name>
    <dbReference type="NCBI Taxonomy" id="41880"/>
    <lineage>
        <taxon>Eukaryota</taxon>
        <taxon>Viridiplantae</taxon>
        <taxon>Chlorophyta</taxon>
        <taxon>Pseudoscourfieldiophyceae</taxon>
        <taxon>Pseudoscourfieldiales</taxon>
        <taxon>Pycnococcaceae</taxon>
        <taxon>Pycnococcus</taxon>
    </lineage>
</organism>
<feature type="transmembrane region" description="Helical" evidence="5">
    <location>
        <begin position="161"/>
        <end position="181"/>
    </location>
</feature>
<evidence type="ECO:0000256" key="1">
    <source>
        <dbReference type="ARBA" id="ARBA00004141"/>
    </source>
</evidence>
<dbReference type="Pfam" id="PF03151">
    <property type="entry name" value="TPT"/>
    <property type="match status" value="1"/>
</dbReference>
<dbReference type="PANTHER" id="PTHR11132">
    <property type="entry name" value="SOLUTE CARRIER FAMILY 35"/>
    <property type="match status" value="1"/>
</dbReference>
<evidence type="ECO:0000313" key="8">
    <source>
        <dbReference type="Proteomes" id="UP000660262"/>
    </source>
</evidence>
<feature type="transmembrane region" description="Helical" evidence="5">
    <location>
        <begin position="47"/>
        <end position="66"/>
    </location>
</feature>
<sequence>MTAIVADAMDRPVSKLESIATCVAYGTVSISITLFNKAVFSVYNFNFPNIVLLLQLFISLVLLQVLRKNPLVRRDQTTAEQRRNATPMMLFWIAYVVSGVYALQHLNVPMFNVIRRTSVLPVLVGEYLIYNRVPSLPSGGAIALMVAGAWVAGIGDMDYNALGYFWAVVCVICTCAYLLLLKRVKESSGLSDATLLWLNNMYSFPLMLLWTCGGTNECVDVWSYPRLSEPSFIGFLLVSASQALLLNLAIYRCTAVNSALATTIVGNVKDVLLTTVGLFLFGDVTFNRTNLAGLGLGLAGGISYSVINLMKRMPKTTSKATN</sequence>
<reference evidence="7" key="1">
    <citation type="submission" date="2020-10" db="EMBL/GenBank/DDBJ databases">
        <title>Unveiling of a novel bifunctional photoreceptor, Dualchrome1, isolated from a cosmopolitan green alga.</title>
        <authorList>
            <person name="Suzuki S."/>
            <person name="Kawachi M."/>
        </authorList>
    </citation>
    <scope>NUCLEOTIDE SEQUENCE</scope>
    <source>
        <strain evidence="7">NIES 2893</strain>
    </source>
</reference>
<gene>
    <name evidence="7" type="ORF">PPROV_000295800</name>
</gene>
<feature type="transmembrane region" description="Helical" evidence="5">
    <location>
        <begin position="258"/>
        <end position="279"/>
    </location>
</feature>
<comment type="subcellular location">
    <subcellularLocation>
        <location evidence="1">Membrane</location>
        <topology evidence="1">Multi-pass membrane protein</topology>
    </subcellularLocation>
</comment>
<keyword evidence="2 5" id="KW-0812">Transmembrane</keyword>
<evidence type="ECO:0000259" key="6">
    <source>
        <dbReference type="Pfam" id="PF03151"/>
    </source>
</evidence>
<evidence type="ECO:0000313" key="7">
    <source>
        <dbReference type="EMBL" id="GHP04204.1"/>
    </source>
</evidence>
<keyword evidence="4 5" id="KW-0472">Membrane</keyword>
<feature type="transmembrane region" description="Helical" evidence="5">
    <location>
        <begin position="291"/>
        <end position="310"/>
    </location>
</feature>
<dbReference type="OrthoDB" id="417037at2759"/>
<protein>
    <recommendedName>
        <fullName evidence="6">Sugar phosphate transporter domain-containing protein</fullName>
    </recommendedName>
</protein>
<feature type="transmembrane region" description="Helical" evidence="5">
    <location>
        <begin position="231"/>
        <end position="251"/>
    </location>
</feature>
<feature type="transmembrane region" description="Helical" evidence="5">
    <location>
        <begin position="16"/>
        <end position="35"/>
    </location>
</feature>
<evidence type="ECO:0000256" key="4">
    <source>
        <dbReference type="ARBA" id="ARBA00023136"/>
    </source>
</evidence>
<dbReference type="AlphaFoldDB" id="A0A830HAS5"/>
<evidence type="ECO:0000256" key="3">
    <source>
        <dbReference type="ARBA" id="ARBA00022989"/>
    </source>
</evidence>
<dbReference type="GO" id="GO:0016020">
    <property type="term" value="C:membrane"/>
    <property type="evidence" value="ECO:0007669"/>
    <property type="project" value="UniProtKB-SubCell"/>
</dbReference>
<dbReference type="EMBL" id="BNJQ01000007">
    <property type="protein sequence ID" value="GHP04204.1"/>
    <property type="molecule type" value="Genomic_DNA"/>
</dbReference>
<comment type="caution">
    <text evidence="7">The sequence shown here is derived from an EMBL/GenBank/DDBJ whole genome shotgun (WGS) entry which is preliminary data.</text>
</comment>
<feature type="transmembrane region" description="Helical" evidence="5">
    <location>
        <begin position="136"/>
        <end position="155"/>
    </location>
</feature>
<dbReference type="InterPro" id="IPR004853">
    <property type="entry name" value="Sugar_P_trans_dom"/>
</dbReference>
<evidence type="ECO:0000256" key="2">
    <source>
        <dbReference type="ARBA" id="ARBA00022692"/>
    </source>
</evidence>
<dbReference type="InterPro" id="IPR050186">
    <property type="entry name" value="TPT_transporter"/>
</dbReference>
<proteinExistence type="predicted"/>
<name>A0A830HAS5_9CHLO</name>
<feature type="domain" description="Sugar phosphate transporter" evidence="6">
    <location>
        <begin position="22"/>
        <end position="305"/>
    </location>
</feature>
<evidence type="ECO:0000256" key="5">
    <source>
        <dbReference type="SAM" id="Phobius"/>
    </source>
</evidence>
<feature type="transmembrane region" description="Helical" evidence="5">
    <location>
        <begin position="87"/>
        <end position="104"/>
    </location>
</feature>
<keyword evidence="8" id="KW-1185">Reference proteome</keyword>
<keyword evidence="3 5" id="KW-1133">Transmembrane helix</keyword>
<accession>A0A830HAS5</accession>
<dbReference type="Proteomes" id="UP000660262">
    <property type="component" value="Unassembled WGS sequence"/>
</dbReference>